<name>A0ABP7ASQ4_9ACTN</name>
<gene>
    <name evidence="7" type="ORF">GCM10022223_68640</name>
</gene>
<feature type="region of interest" description="Disordered" evidence="5">
    <location>
        <begin position="1"/>
        <end position="23"/>
    </location>
</feature>
<protein>
    <recommendedName>
        <fullName evidence="6">Rieske domain-containing protein</fullName>
    </recommendedName>
</protein>
<evidence type="ECO:0000256" key="1">
    <source>
        <dbReference type="ARBA" id="ARBA00022714"/>
    </source>
</evidence>
<dbReference type="RefSeq" id="WP_231486564.1">
    <property type="nucleotide sequence ID" value="NZ_BAAAZO010000013.1"/>
</dbReference>
<evidence type="ECO:0000259" key="6">
    <source>
        <dbReference type="PROSITE" id="PS51296"/>
    </source>
</evidence>
<evidence type="ECO:0000313" key="8">
    <source>
        <dbReference type="Proteomes" id="UP001501074"/>
    </source>
</evidence>
<keyword evidence="1" id="KW-0001">2Fe-2S</keyword>
<accession>A0ABP7ASQ4</accession>
<evidence type="ECO:0000313" key="7">
    <source>
        <dbReference type="EMBL" id="GAA3639768.1"/>
    </source>
</evidence>
<reference evidence="8" key="1">
    <citation type="journal article" date="2019" name="Int. J. Syst. Evol. Microbiol.">
        <title>The Global Catalogue of Microorganisms (GCM) 10K type strain sequencing project: providing services to taxonomists for standard genome sequencing and annotation.</title>
        <authorList>
            <consortium name="The Broad Institute Genomics Platform"/>
            <consortium name="The Broad Institute Genome Sequencing Center for Infectious Disease"/>
            <person name="Wu L."/>
            <person name="Ma J."/>
        </authorList>
    </citation>
    <scope>NUCLEOTIDE SEQUENCE [LARGE SCALE GENOMIC DNA]</scope>
    <source>
        <strain evidence="8">JCM 16902</strain>
    </source>
</reference>
<organism evidence="7 8">
    <name type="scientific">Kineosporia mesophila</name>
    <dbReference type="NCBI Taxonomy" id="566012"/>
    <lineage>
        <taxon>Bacteria</taxon>
        <taxon>Bacillati</taxon>
        <taxon>Actinomycetota</taxon>
        <taxon>Actinomycetes</taxon>
        <taxon>Kineosporiales</taxon>
        <taxon>Kineosporiaceae</taxon>
        <taxon>Kineosporia</taxon>
    </lineage>
</organism>
<comment type="caution">
    <text evidence="7">The sequence shown here is derived from an EMBL/GenBank/DDBJ whole genome shotgun (WGS) entry which is preliminary data.</text>
</comment>
<evidence type="ECO:0000256" key="4">
    <source>
        <dbReference type="ARBA" id="ARBA00023014"/>
    </source>
</evidence>
<feature type="domain" description="Rieske" evidence="6">
    <location>
        <begin position="90"/>
        <end position="183"/>
    </location>
</feature>
<dbReference type="InterPro" id="IPR036922">
    <property type="entry name" value="Rieske_2Fe-2S_sf"/>
</dbReference>
<dbReference type="InterPro" id="IPR017941">
    <property type="entry name" value="Rieske_2Fe-2S"/>
</dbReference>
<feature type="compositionally biased region" description="Low complexity" evidence="5">
    <location>
        <begin position="57"/>
        <end position="77"/>
    </location>
</feature>
<dbReference type="PROSITE" id="PS51296">
    <property type="entry name" value="RIESKE"/>
    <property type="match status" value="1"/>
</dbReference>
<dbReference type="SUPFAM" id="SSF50022">
    <property type="entry name" value="ISP domain"/>
    <property type="match status" value="1"/>
</dbReference>
<evidence type="ECO:0000256" key="2">
    <source>
        <dbReference type="ARBA" id="ARBA00022723"/>
    </source>
</evidence>
<dbReference type="Proteomes" id="UP001501074">
    <property type="component" value="Unassembled WGS sequence"/>
</dbReference>
<evidence type="ECO:0000256" key="3">
    <source>
        <dbReference type="ARBA" id="ARBA00023004"/>
    </source>
</evidence>
<keyword evidence="4" id="KW-0411">Iron-sulfur</keyword>
<proteinExistence type="predicted"/>
<feature type="region of interest" description="Disordered" evidence="5">
    <location>
        <begin position="51"/>
        <end position="77"/>
    </location>
</feature>
<sequence>MTATLRSTGETQTSVTEEATAGTNGLSRRRAMAVCSFTLLGAAGLAACGGGSDDDTASSGAGSTSSETSAAGETSAAADATTSAGAGSAEVIAPVSDIAVGDAASFTLDGAPIIVAMPEADQPAAFSAVCPHQGATVAVKGDQLVCPLHNSVFEKTTGAFVSGPANKSLTPITVSVEDGNIVTS</sequence>
<keyword evidence="3" id="KW-0408">Iron</keyword>
<evidence type="ECO:0000256" key="5">
    <source>
        <dbReference type="SAM" id="MobiDB-lite"/>
    </source>
</evidence>
<dbReference type="EMBL" id="BAAAZO010000013">
    <property type="protein sequence ID" value="GAA3639768.1"/>
    <property type="molecule type" value="Genomic_DNA"/>
</dbReference>
<keyword evidence="8" id="KW-1185">Reference proteome</keyword>
<dbReference type="Pfam" id="PF00355">
    <property type="entry name" value="Rieske"/>
    <property type="match status" value="1"/>
</dbReference>
<keyword evidence="2" id="KW-0479">Metal-binding</keyword>
<dbReference type="Gene3D" id="2.102.10.10">
    <property type="entry name" value="Rieske [2Fe-2S] iron-sulphur domain"/>
    <property type="match status" value="1"/>
</dbReference>
<dbReference type="CDD" id="cd03467">
    <property type="entry name" value="Rieske"/>
    <property type="match status" value="1"/>
</dbReference>